<feature type="domain" description="NADP-dependent oxidoreductase" evidence="2">
    <location>
        <begin position="21"/>
        <end position="316"/>
    </location>
</feature>
<name>A0A4U3LK92_9ACTN</name>
<dbReference type="EMBL" id="SZPZ01000004">
    <property type="protein sequence ID" value="TKK76145.1"/>
    <property type="molecule type" value="Genomic_DNA"/>
</dbReference>
<protein>
    <submittedName>
        <fullName evidence="3">Aldo/keto reductase</fullName>
    </submittedName>
</protein>
<keyword evidence="4" id="KW-1185">Reference proteome</keyword>
<gene>
    <name evidence="3" type="ORF">FDA38_27405</name>
</gene>
<dbReference type="GO" id="GO:0016491">
    <property type="term" value="F:oxidoreductase activity"/>
    <property type="evidence" value="ECO:0007669"/>
    <property type="project" value="UniProtKB-KW"/>
</dbReference>
<evidence type="ECO:0000256" key="1">
    <source>
        <dbReference type="ARBA" id="ARBA00023002"/>
    </source>
</evidence>
<dbReference type="SUPFAM" id="SSF51430">
    <property type="entry name" value="NAD(P)-linked oxidoreductase"/>
    <property type="match status" value="1"/>
</dbReference>
<evidence type="ECO:0000313" key="4">
    <source>
        <dbReference type="Proteomes" id="UP000305836"/>
    </source>
</evidence>
<organism evidence="3 4">
    <name type="scientific">Kribbella jiaozuonensis</name>
    <dbReference type="NCBI Taxonomy" id="2575441"/>
    <lineage>
        <taxon>Bacteria</taxon>
        <taxon>Bacillati</taxon>
        <taxon>Actinomycetota</taxon>
        <taxon>Actinomycetes</taxon>
        <taxon>Propionibacteriales</taxon>
        <taxon>Kribbellaceae</taxon>
        <taxon>Kribbella</taxon>
    </lineage>
</organism>
<dbReference type="InterPro" id="IPR036812">
    <property type="entry name" value="NAD(P)_OxRdtase_dom_sf"/>
</dbReference>
<dbReference type="Pfam" id="PF00248">
    <property type="entry name" value="Aldo_ket_red"/>
    <property type="match status" value="1"/>
</dbReference>
<dbReference type="GO" id="GO:0005829">
    <property type="term" value="C:cytosol"/>
    <property type="evidence" value="ECO:0007669"/>
    <property type="project" value="TreeGrafter"/>
</dbReference>
<dbReference type="InterPro" id="IPR050523">
    <property type="entry name" value="AKR_Detox_Biosynth"/>
</dbReference>
<dbReference type="CDD" id="cd19102">
    <property type="entry name" value="AKR_unchar"/>
    <property type="match status" value="1"/>
</dbReference>
<dbReference type="InterPro" id="IPR018170">
    <property type="entry name" value="Aldo/ket_reductase_CS"/>
</dbReference>
<comment type="caution">
    <text evidence="3">The sequence shown here is derived from an EMBL/GenBank/DDBJ whole genome shotgun (WGS) entry which is preliminary data.</text>
</comment>
<dbReference type="PANTHER" id="PTHR43364:SF4">
    <property type="entry name" value="NAD(P)-LINKED OXIDOREDUCTASE SUPERFAMILY PROTEIN"/>
    <property type="match status" value="1"/>
</dbReference>
<keyword evidence="1" id="KW-0560">Oxidoreductase</keyword>
<dbReference type="Gene3D" id="3.20.20.100">
    <property type="entry name" value="NADP-dependent oxidoreductase domain"/>
    <property type="match status" value="1"/>
</dbReference>
<evidence type="ECO:0000259" key="2">
    <source>
        <dbReference type="Pfam" id="PF00248"/>
    </source>
</evidence>
<dbReference type="OrthoDB" id="3216283at2"/>
<reference evidence="3 4" key="1">
    <citation type="submission" date="2019-04" db="EMBL/GenBank/DDBJ databases">
        <title>Kribbella sp. NEAU-THZ 27 nov., a novel actinomycete isolated from soil.</title>
        <authorList>
            <person name="Duan L."/>
        </authorList>
    </citation>
    <scope>NUCLEOTIDE SEQUENCE [LARGE SCALE GENOMIC DNA]</scope>
    <source>
        <strain evidence="4">NEAU-THZ27</strain>
    </source>
</reference>
<dbReference type="Proteomes" id="UP000305836">
    <property type="component" value="Unassembled WGS sequence"/>
</dbReference>
<proteinExistence type="predicted"/>
<dbReference type="AlphaFoldDB" id="A0A4U3LK92"/>
<dbReference type="PANTHER" id="PTHR43364">
    <property type="entry name" value="NADH-SPECIFIC METHYLGLYOXAL REDUCTASE-RELATED"/>
    <property type="match status" value="1"/>
</dbReference>
<dbReference type="RefSeq" id="WP_137257014.1">
    <property type="nucleotide sequence ID" value="NZ_JBHSPQ010000003.1"/>
</dbReference>
<dbReference type="PROSITE" id="PS00062">
    <property type="entry name" value="ALDOKETO_REDUCTASE_2"/>
    <property type="match status" value="1"/>
</dbReference>
<accession>A0A4U3LK92</accession>
<sequence length="320" mass="34792">MKDAGIKAVSLGDTGMEISRIGFGAWAIGGGGWEFGWGPQADDDSIAAIHRALEGGVNWIDTAAAYGFGRSEEVVGRAVAGLPEHERPYVFTKASLLEGRYRTVVHSLKRDSILREAEGSLKRLGVDAIDLYQLHWPIPEHDLEEGWSAVLELKDAGVVRHIGVSNFDIPQLQQIQDIAPVETLQPPYSLIDREIEAELPYADEHGIGVIAYSPMASGLLTGAMTRERIAQLPSDDWRRNDERFREPRLSENLQLVERLKTVAARHDVTPGAVAVAWTLRNPAVDGAIVGARRPEQVDGVLAAAGLELDADDLTTIGAGR</sequence>
<evidence type="ECO:0000313" key="3">
    <source>
        <dbReference type="EMBL" id="TKK76145.1"/>
    </source>
</evidence>
<dbReference type="InterPro" id="IPR023210">
    <property type="entry name" value="NADP_OxRdtase_dom"/>
</dbReference>